<accession>A6DHW0</accession>
<dbReference type="Proteomes" id="UP000004947">
    <property type="component" value="Unassembled WGS sequence"/>
</dbReference>
<dbReference type="EMBL" id="ABCK01000004">
    <property type="protein sequence ID" value="EDM28614.1"/>
    <property type="molecule type" value="Genomic_DNA"/>
</dbReference>
<proteinExistence type="predicted"/>
<evidence type="ECO:0000313" key="1">
    <source>
        <dbReference type="EMBL" id="EDM28614.1"/>
    </source>
</evidence>
<comment type="caution">
    <text evidence="1">The sequence shown here is derived from an EMBL/GenBank/DDBJ whole genome shotgun (WGS) entry which is preliminary data.</text>
</comment>
<protein>
    <submittedName>
        <fullName evidence="1">Uncharacterized protein</fullName>
    </submittedName>
</protein>
<sequence length="58" mass="6632">MVPFISISEINNCKKAYEKLLENCLRGKFISGSKTLINKYINTPHVNALNSFEFLLII</sequence>
<evidence type="ECO:0000313" key="2">
    <source>
        <dbReference type="Proteomes" id="UP000004947"/>
    </source>
</evidence>
<organism evidence="1 2">
    <name type="scientific">Lentisphaera araneosa HTCC2155</name>
    <dbReference type="NCBI Taxonomy" id="313628"/>
    <lineage>
        <taxon>Bacteria</taxon>
        <taxon>Pseudomonadati</taxon>
        <taxon>Lentisphaerota</taxon>
        <taxon>Lentisphaeria</taxon>
        <taxon>Lentisphaerales</taxon>
        <taxon>Lentisphaeraceae</taxon>
        <taxon>Lentisphaera</taxon>
    </lineage>
</organism>
<name>A6DHW0_9BACT</name>
<keyword evidence="2" id="KW-1185">Reference proteome</keyword>
<dbReference type="AlphaFoldDB" id="A6DHW0"/>
<gene>
    <name evidence="1" type="ORF">LNTAR_08594</name>
</gene>
<reference evidence="1 2" key="1">
    <citation type="journal article" date="2010" name="J. Bacteriol.">
        <title>Genome sequence of Lentisphaera araneosa HTCC2155T, the type species of the order Lentisphaerales in the phylum Lentisphaerae.</title>
        <authorList>
            <person name="Thrash J.C."/>
            <person name="Cho J.C."/>
            <person name="Vergin K.L."/>
            <person name="Morris R.M."/>
            <person name="Giovannoni S.J."/>
        </authorList>
    </citation>
    <scope>NUCLEOTIDE SEQUENCE [LARGE SCALE GENOMIC DNA]</scope>
    <source>
        <strain evidence="1 2">HTCC2155</strain>
    </source>
</reference>
<dbReference type="STRING" id="313628.LNTAR_08594"/>